<sequence>MRAVLQSLFALLTPSENSGCSSASFHLSLDSSERLSKENKYFSVYSRLFATSPPSSVDLFFSFFLFFLKVNGRKLWAQVDKQSRLLKSGSPLSTKHHRIRS</sequence>
<organism evidence="1">
    <name type="scientific">Ixodes scapularis</name>
    <name type="common">Black-legged tick</name>
    <name type="synonym">Deer tick</name>
    <dbReference type="NCBI Taxonomy" id="6945"/>
    <lineage>
        <taxon>Eukaryota</taxon>
        <taxon>Metazoa</taxon>
        <taxon>Ecdysozoa</taxon>
        <taxon>Arthropoda</taxon>
        <taxon>Chelicerata</taxon>
        <taxon>Arachnida</taxon>
        <taxon>Acari</taxon>
        <taxon>Parasitiformes</taxon>
        <taxon>Ixodida</taxon>
        <taxon>Ixodoidea</taxon>
        <taxon>Ixodidae</taxon>
        <taxon>Ixodinae</taxon>
        <taxon>Ixodes</taxon>
    </lineage>
</organism>
<evidence type="ECO:0000313" key="1">
    <source>
        <dbReference type="EMBL" id="MOY44881.1"/>
    </source>
</evidence>
<dbReference type="AlphaFoldDB" id="A0A4D5S7N7"/>
<dbReference type="EMBL" id="GHJT01010910">
    <property type="protein sequence ID" value="MOY44881.1"/>
    <property type="molecule type" value="Transcribed_RNA"/>
</dbReference>
<reference evidence="1" key="1">
    <citation type="submission" date="2019-04" db="EMBL/GenBank/DDBJ databases">
        <title>An insight into the mialome of Ixodes scapularis.</title>
        <authorList>
            <person name="Ribeiro J.M."/>
            <person name="Mather T.N."/>
            <person name="Karim S."/>
        </authorList>
    </citation>
    <scope>NUCLEOTIDE SEQUENCE</scope>
</reference>
<accession>A0A4D5S7N7</accession>
<protein>
    <submittedName>
        <fullName evidence="1">Putative secreted protein</fullName>
    </submittedName>
</protein>
<name>A0A4D5S7N7_IXOSC</name>
<proteinExistence type="predicted"/>